<sequence length="151" mass="17341">MKIKNIMTTHMIYARDTDTVQTIAQKMKQYDIGFLPIIQNNQCIGVCTDRDIIVRMIANQDASGKIHSYLSTPLITIKEEDSLEDALSLMSKHQVKRLLVTREEKIVGIVSLSDIYFASDNIDKLTETLRQMKKIKKNKTVEDTQIDAFYL</sequence>
<dbReference type="PANTHER" id="PTHR43080:SF2">
    <property type="entry name" value="CBS DOMAIN-CONTAINING PROTEIN"/>
    <property type="match status" value="1"/>
</dbReference>
<accession>A0A9D1HUX4</accession>
<proteinExistence type="predicted"/>
<dbReference type="EMBL" id="DVML01000032">
    <property type="protein sequence ID" value="HIU22999.1"/>
    <property type="molecule type" value="Genomic_DNA"/>
</dbReference>
<dbReference type="PANTHER" id="PTHR43080">
    <property type="entry name" value="CBS DOMAIN-CONTAINING PROTEIN CBSX3, MITOCHONDRIAL"/>
    <property type="match status" value="1"/>
</dbReference>
<keyword evidence="1 2" id="KW-0129">CBS domain</keyword>
<protein>
    <submittedName>
        <fullName evidence="4">CBS domain-containing protein</fullName>
    </submittedName>
</protein>
<dbReference type="Pfam" id="PF00571">
    <property type="entry name" value="CBS"/>
    <property type="match status" value="2"/>
</dbReference>
<dbReference type="InterPro" id="IPR051257">
    <property type="entry name" value="Diverse_CBS-Domain"/>
</dbReference>
<evidence type="ECO:0000259" key="3">
    <source>
        <dbReference type="PROSITE" id="PS51371"/>
    </source>
</evidence>
<reference evidence="4" key="1">
    <citation type="submission" date="2020-10" db="EMBL/GenBank/DDBJ databases">
        <authorList>
            <person name="Gilroy R."/>
        </authorList>
    </citation>
    <scope>NUCLEOTIDE SEQUENCE</scope>
    <source>
        <strain evidence="4">CHK197-8231</strain>
    </source>
</reference>
<evidence type="ECO:0000313" key="5">
    <source>
        <dbReference type="Proteomes" id="UP000824087"/>
    </source>
</evidence>
<evidence type="ECO:0000256" key="1">
    <source>
        <dbReference type="ARBA" id="ARBA00023122"/>
    </source>
</evidence>
<dbReference type="InterPro" id="IPR046342">
    <property type="entry name" value="CBS_dom_sf"/>
</dbReference>
<dbReference type="PROSITE" id="PS51371">
    <property type="entry name" value="CBS"/>
    <property type="match status" value="2"/>
</dbReference>
<organism evidence="4 5">
    <name type="scientific">Candidatus Fimihabitans intestinipullorum</name>
    <dbReference type="NCBI Taxonomy" id="2840820"/>
    <lineage>
        <taxon>Bacteria</taxon>
        <taxon>Bacillati</taxon>
        <taxon>Mycoplasmatota</taxon>
        <taxon>Mycoplasmatota incertae sedis</taxon>
        <taxon>Candidatus Fimihabitans</taxon>
    </lineage>
</organism>
<feature type="domain" description="CBS" evidence="3">
    <location>
        <begin position="70"/>
        <end position="125"/>
    </location>
</feature>
<dbReference type="SUPFAM" id="SSF54631">
    <property type="entry name" value="CBS-domain pair"/>
    <property type="match status" value="1"/>
</dbReference>
<comment type="caution">
    <text evidence="4">The sequence shown here is derived from an EMBL/GenBank/DDBJ whole genome shotgun (WGS) entry which is preliminary data.</text>
</comment>
<dbReference type="AlphaFoldDB" id="A0A9D1HUX4"/>
<gene>
    <name evidence="4" type="ORF">IAD49_05400</name>
</gene>
<evidence type="ECO:0000313" key="4">
    <source>
        <dbReference type="EMBL" id="HIU22999.1"/>
    </source>
</evidence>
<reference evidence="4" key="2">
    <citation type="journal article" date="2021" name="PeerJ">
        <title>Extensive microbial diversity within the chicken gut microbiome revealed by metagenomics and culture.</title>
        <authorList>
            <person name="Gilroy R."/>
            <person name="Ravi A."/>
            <person name="Getino M."/>
            <person name="Pursley I."/>
            <person name="Horton D.L."/>
            <person name="Alikhan N.F."/>
            <person name="Baker D."/>
            <person name="Gharbi K."/>
            <person name="Hall N."/>
            <person name="Watson M."/>
            <person name="Adriaenssens E.M."/>
            <person name="Foster-Nyarko E."/>
            <person name="Jarju S."/>
            <person name="Secka A."/>
            <person name="Antonio M."/>
            <person name="Oren A."/>
            <person name="Chaudhuri R.R."/>
            <person name="La Ragione R."/>
            <person name="Hildebrand F."/>
            <person name="Pallen M.J."/>
        </authorList>
    </citation>
    <scope>NUCLEOTIDE SEQUENCE</scope>
    <source>
        <strain evidence="4">CHK197-8231</strain>
    </source>
</reference>
<dbReference type="Gene3D" id="3.10.580.10">
    <property type="entry name" value="CBS-domain"/>
    <property type="match status" value="1"/>
</dbReference>
<dbReference type="Proteomes" id="UP000824087">
    <property type="component" value="Unassembled WGS sequence"/>
</dbReference>
<dbReference type="InterPro" id="IPR000644">
    <property type="entry name" value="CBS_dom"/>
</dbReference>
<evidence type="ECO:0000256" key="2">
    <source>
        <dbReference type="PROSITE-ProRule" id="PRU00703"/>
    </source>
</evidence>
<feature type="domain" description="CBS" evidence="3">
    <location>
        <begin position="7"/>
        <end position="63"/>
    </location>
</feature>
<dbReference type="SMART" id="SM00116">
    <property type="entry name" value="CBS"/>
    <property type="match status" value="2"/>
</dbReference>
<name>A0A9D1HUX4_9BACT</name>